<dbReference type="SMART" id="SM00721">
    <property type="entry name" value="BAR"/>
    <property type="match status" value="1"/>
</dbReference>
<reference evidence="9" key="2">
    <citation type="submission" date="2025-08" db="UniProtKB">
        <authorList>
            <consortium name="Ensembl"/>
        </authorList>
    </citation>
    <scope>IDENTIFICATION</scope>
</reference>
<dbReference type="InterPro" id="IPR027267">
    <property type="entry name" value="AH/BAR_dom_sf"/>
</dbReference>
<evidence type="ECO:0000313" key="9">
    <source>
        <dbReference type="Ensembl" id="ENSDCDP00010036469.1"/>
    </source>
</evidence>
<keyword evidence="6" id="KW-0472">Membrane</keyword>
<dbReference type="SUPFAM" id="SSF103657">
    <property type="entry name" value="BAR/IMD domain-like"/>
    <property type="match status" value="1"/>
</dbReference>
<dbReference type="GeneID" id="114798123"/>
<evidence type="ECO:0000256" key="2">
    <source>
        <dbReference type="ARBA" id="ARBA00004496"/>
    </source>
</evidence>
<proteinExistence type="predicted"/>
<feature type="compositionally biased region" description="Basic and acidic residues" evidence="7">
    <location>
        <begin position="446"/>
        <end position="465"/>
    </location>
</feature>
<feature type="region of interest" description="Disordered" evidence="7">
    <location>
        <begin position="1"/>
        <end position="20"/>
    </location>
</feature>
<keyword evidence="5" id="KW-0175">Coiled coil</keyword>
<protein>
    <recommendedName>
        <fullName evidence="8">BAR domain-containing protein</fullName>
    </recommendedName>
</protein>
<dbReference type="GO" id="GO:0001891">
    <property type="term" value="C:phagocytic cup"/>
    <property type="evidence" value="ECO:0007669"/>
    <property type="project" value="TreeGrafter"/>
</dbReference>
<dbReference type="Ensembl" id="ENSDCDT00010045866.1">
    <property type="protein sequence ID" value="ENSDCDP00010036469.1"/>
    <property type="gene ID" value="ENSDCDG00010023856.1"/>
</dbReference>
<dbReference type="PRINTS" id="PR01251">
    <property type="entry name" value="AMPHIPHYSIN"/>
</dbReference>
<keyword evidence="3" id="KW-0728">SH3 domain</keyword>
<dbReference type="GO" id="GO:0005737">
    <property type="term" value="C:cytoplasm"/>
    <property type="evidence" value="ECO:0007669"/>
    <property type="project" value="UniProtKB-SubCell"/>
</dbReference>
<dbReference type="Gene3D" id="1.20.1270.60">
    <property type="entry name" value="Arfaptin homology (AH) domain/BAR domain"/>
    <property type="match status" value="1"/>
</dbReference>
<dbReference type="GO" id="GO:0002102">
    <property type="term" value="C:podosome"/>
    <property type="evidence" value="ECO:0007669"/>
    <property type="project" value="TreeGrafter"/>
</dbReference>
<feature type="compositionally biased region" description="Basic and acidic residues" evidence="7">
    <location>
        <begin position="361"/>
        <end position="402"/>
    </location>
</feature>
<dbReference type="PANTHER" id="PTHR46514:SF1">
    <property type="entry name" value="BRIDGING INTEGRATOR 2"/>
    <property type="match status" value="1"/>
</dbReference>
<evidence type="ECO:0000256" key="4">
    <source>
        <dbReference type="ARBA" id="ARBA00022490"/>
    </source>
</evidence>
<evidence type="ECO:0000256" key="6">
    <source>
        <dbReference type="ARBA" id="ARBA00023136"/>
    </source>
</evidence>
<dbReference type="GO" id="GO:0012505">
    <property type="term" value="C:endomembrane system"/>
    <property type="evidence" value="ECO:0007669"/>
    <property type="project" value="UniProtKB-SubCell"/>
</dbReference>
<keyword evidence="4" id="KW-0963">Cytoplasm</keyword>
<feature type="domain" description="BAR" evidence="8">
    <location>
        <begin position="36"/>
        <end position="252"/>
    </location>
</feature>
<dbReference type="PANTHER" id="PTHR46514">
    <property type="entry name" value="AMPHIPHYSIN"/>
    <property type="match status" value="1"/>
</dbReference>
<dbReference type="InterPro" id="IPR004148">
    <property type="entry name" value="BAR_dom"/>
</dbReference>
<feature type="compositionally biased region" description="Basic and acidic residues" evidence="7">
    <location>
        <begin position="303"/>
        <end position="314"/>
    </location>
</feature>
<evidence type="ECO:0000256" key="7">
    <source>
        <dbReference type="SAM" id="MobiDB-lite"/>
    </source>
</evidence>
<dbReference type="GO" id="GO:0071800">
    <property type="term" value="P:podosome assembly"/>
    <property type="evidence" value="ECO:0007669"/>
    <property type="project" value="TreeGrafter"/>
</dbReference>
<dbReference type="PROSITE" id="PS51021">
    <property type="entry name" value="BAR"/>
    <property type="match status" value="1"/>
</dbReference>
<keyword evidence="10" id="KW-1185">Reference proteome</keyword>
<dbReference type="GO" id="GO:0005543">
    <property type="term" value="F:phospholipid binding"/>
    <property type="evidence" value="ECO:0007669"/>
    <property type="project" value="TreeGrafter"/>
</dbReference>
<reference evidence="9 10" key="1">
    <citation type="submission" date="2020-06" db="EMBL/GenBank/DDBJ databases">
        <authorList>
            <consortium name="Wellcome Sanger Institute Data Sharing"/>
        </authorList>
    </citation>
    <scope>NUCLEOTIDE SEQUENCE [LARGE SCALE GENOMIC DNA]</scope>
</reference>
<feature type="region of interest" description="Disordered" evidence="7">
    <location>
        <begin position="292"/>
        <end position="465"/>
    </location>
</feature>
<dbReference type="Pfam" id="PF03114">
    <property type="entry name" value="BAR"/>
    <property type="match status" value="1"/>
</dbReference>
<evidence type="ECO:0000259" key="8">
    <source>
        <dbReference type="PROSITE" id="PS51021"/>
    </source>
</evidence>
<evidence type="ECO:0000256" key="3">
    <source>
        <dbReference type="ARBA" id="ARBA00022443"/>
    </source>
</evidence>
<feature type="compositionally biased region" description="Low complexity" evidence="7">
    <location>
        <begin position="1"/>
        <end position="16"/>
    </location>
</feature>
<evidence type="ECO:0000313" key="10">
    <source>
        <dbReference type="Proteomes" id="UP000694580"/>
    </source>
</evidence>
<dbReference type="Proteomes" id="UP000694580">
    <property type="component" value="Chromosome 10"/>
</dbReference>
<dbReference type="GO" id="GO:0006911">
    <property type="term" value="P:phagocytosis, engulfment"/>
    <property type="evidence" value="ECO:0007669"/>
    <property type="project" value="TreeGrafter"/>
</dbReference>
<dbReference type="RefSeq" id="XP_028849379.1">
    <property type="nucleotide sequence ID" value="XM_028993546.1"/>
</dbReference>
<evidence type="ECO:0000256" key="5">
    <source>
        <dbReference type="ARBA" id="ARBA00023054"/>
    </source>
</evidence>
<sequence length="465" mass="52455">MAETKPSSTTTTTSPKGAGILAKRVQRQLSRAQERVLQKLGKSDETRDEEFDRCVQDLSEQMSDGSRIYKDLKAYFNAVKVMRDASTRLSQSLFDAYESDWNGLEELGAVVEGENLLWNDYEVKTLDQAVRTMESYMSQFPDVKERVAKRNRKLVDYDSTRHHLEALQNAKKKDEAKIAKAVEEMNIAKGVYESINSELREEMPILFGSRIGCYGTVFQAVASLRDIFYKEMSALNLEFQDIMKDLKSQHPDKVFVIKGLQRSGSLKRRSLMSPKSWKASFSDFHMSYSPRASLRDSTLSPRSPERPSFEEPVQKDMGSQQDLPTERPFPRATDTEEPCMNSQSSMTGEENGEDGLALMSHEVKNKEEEACEKEEKAHKDKDRESPVPGDKESPTDDVDPSRSSDPVKAPKTVCSKPPVVLQSSERDGSENSELADDLYSSSGDSVSHDKEEAAENHDPLRETVM</sequence>
<dbReference type="GO" id="GO:0097320">
    <property type="term" value="P:plasma membrane tubulation"/>
    <property type="evidence" value="ECO:0007669"/>
    <property type="project" value="TreeGrafter"/>
</dbReference>
<dbReference type="GeneTree" id="ENSGT00950000182882"/>
<organism evidence="9 10">
    <name type="scientific">Denticeps clupeoides</name>
    <name type="common">denticle herring</name>
    <dbReference type="NCBI Taxonomy" id="299321"/>
    <lineage>
        <taxon>Eukaryota</taxon>
        <taxon>Metazoa</taxon>
        <taxon>Chordata</taxon>
        <taxon>Craniata</taxon>
        <taxon>Vertebrata</taxon>
        <taxon>Euteleostomi</taxon>
        <taxon>Actinopterygii</taxon>
        <taxon>Neopterygii</taxon>
        <taxon>Teleostei</taxon>
        <taxon>Clupei</taxon>
        <taxon>Clupeiformes</taxon>
        <taxon>Denticipitoidei</taxon>
        <taxon>Denticipitidae</taxon>
        <taxon>Denticeps</taxon>
    </lineage>
</organism>
<name>A0AAY4CUQ7_9TELE</name>
<dbReference type="InterPro" id="IPR003005">
    <property type="entry name" value="Amphiphysin"/>
</dbReference>
<gene>
    <name evidence="9" type="primary">bin2a</name>
</gene>
<accession>A0AAY4CUQ7</accession>
<dbReference type="FunFam" id="1.20.1270.60:FF:000013">
    <property type="entry name" value="Amphiphysin isoform 2"/>
    <property type="match status" value="1"/>
</dbReference>
<comment type="subcellular location">
    <subcellularLocation>
        <location evidence="2">Cytoplasm</location>
    </subcellularLocation>
    <subcellularLocation>
        <location evidence="1">Endomembrane system</location>
    </subcellularLocation>
</comment>
<evidence type="ECO:0000256" key="1">
    <source>
        <dbReference type="ARBA" id="ARBA00004308"/>
    </source>
</evidence>
<dbReference type="AlphaFoldDB" id="A0AAY4CUQ7"/>
<reference evidence="9" key="3">
    <citation type="submission" date="2025-09" db="UniProtKB">
        <authorList>
            <consortium name="Ensembl"/>
        </authorList>
    </citation>
    <scope>IDENTIFICATION</scope>
</reference>